<sequence>MELRTLRAFVEVVRQGGFSAAAKALNATQPTISKAVKQIEDELGVAVLDRIGHRSEITAAGEIVYRRALAMLALRDDLMAELDELRGLKRGVLRLGLPPVGSSLLFAPLFAIYRKRYPGIDIRLIEQGSKRLEELLATGEVELAASLLPVSEDLDWQDVRREPLMALLPDGHAGAGRDTIDLVSLKASPFILFETGFALNQVILDACGRHGFAPKVAARSAQIDFIIELVAAGLGVAFLPRLIAEQRTTSPVHRILLDEPGTDWRMALAWRRGSFLSPAARAWLALAREAKGEAPPI</sequence>
<dbReference type="InterPro" id="IPR000847">
    <property type="entry name" value="LysR_HTH_N"/>
</dbReference>
<dbReference type="PRINTS" id="PR00039">
    <property type="entry name" value="HTHLYSR"/>
</dbReference>
<keyword evidence="2" id="KW-0805">Transcription regulation</keyword>
<evidence type="ECO:0000256" key="2">
    <source>
        <dbReference type="ARBA" id="ARBA00023015"/>
    </source>
</evidence>
<proteinExistence type="inferred from homology"/>
<dbReference type="Gene3D" id="1.10.10.10">
    <property type="entry name" value="Winged helix-like DNA-binding domain superfamily/Winged helix DNA-binding domain"/>
    <property type="match status" value="1"/>
</dbReference>
<dbReference type="OrthoDB" id="9811588at2"/>
<dbReference type="PANTHER" id="PTHR30419:SF8">
    <property type="entry name" value="NITROGEN ASSIMILATION TRANSCRIPTIONAL ACTIVATOR-RELATED"/>
    <property type="match status" value="1"/>
</dbReference>
<dbReference type="PROSITE" id="PS50931">
    <property type="entry name" value="HTH_LYSR"/>
    <property type="match status" value="1"/>
</dbReference>
<dbReference type="GO" id="GO:0003677">
    <property type="term" value="F:DNA binding"/>
    <property type="evidence" value="ECO:0007669"/>
    <property type="project" value="UniProtKB-KW"/>
</dbReference>
<organism evidence="6 7">
    <name type="scientific">Methylocella tundrae</name>
    <dbReference type="NCBI Taxonomy" id="227605"/>
    <lineage>
        <taxon>Bacteria</taxon>
        <taxon>Pseudomonadati</taxon>
        <taxon>Pseudomonadota</taxon>
        <taxon>Alphaproteobacteria</taxon>
        <taxon>Hyphomicrobiales</taxon>
        <taxon>Beijerinckiaceae</taxon>
        <taxon>Methylocella</taxon>
    </lineage>
</organism>
<evidence type="ECO:0000256" key="4">
    <source>
        <dbReference type="ARBA" id="ARBA00023163"/>
    </source>
</evidence>
<dbReference type="Pfam" id="PF03466">
    <property type="entry name" value="LysR_substrate"/>
    <property type="match status" value="1"/>
</dbReference>
<dbReference type="GO" id="GO:0003700">
    <property type="term" value="F:DNA-binding transcription factor activity"/>
    <property type="evidence" value="ECO:0007669"/>
    <property type="project" value="InterPro"/>
</dbReference>
<keyword evidence="3" id="KW-0238">DNA-binding</keyword>
<keyword evidence="4" id="KW-0804">Transcription</keyword>
<reference evidence="6 7" key="1">
    <citation type="submission" date="2019-03" db="EMBL/GenBank/DDBJ databases">
        <authorList>
            <person name="Kox A.R. M."/>
        </authorList>
    </citation>
    <scope>NUCLEOTIDE SEQUENCE [LARGE SCALE GENOMIC DNA]</scope>
    <source>
        <strain evidence="6">MTUNDRAET4 annotated genome</strain>
    </source>
</reference>
<dbReference type="PANTHER" id="PTHR30419">
    <property type="entry name" value="HTH-TYPE TRANSCRIPTIONAL REGULATOR YBHD"/>
    <property type="match status" value="1"/>
</dbReference>
<dbReference type="RefSeq" id="WP_134488570.1">
    <property type="nucleotide sequence ID" value="NZ_CP139089.1"/>
</dbReference>
<dbReference type="InterPro" id="IPR036390">
    <property type="entry name" value="WH_DNA-bd_sf"/>
</dbReference>
<evidence type="ECO:0000256" key="1">
    <source>
        <dbReference type="ARBA" id="ARBA00009437"/>
    </source>
</evidence>
<dbReference type="FunFam" id="1.10.10.10:FF:000001">
    <property type="entry name" value="LysR family transcriptional regulator"/>
    <property type="match status" value="1"/>
</dbReference>
<dbReference type="Gene3D" id="3.40.190.290">
    <property type="match status" value="1"/>
</dbReference>
<comment type="similarity">
    <text evidence="1">Belongs to the LysR transcriptional regulatory family.</text>
</comment>
<gene>
    <name evidence="6" type="ORF">MTUNDRAET4_1660</name>
</gene>
<dbReference type="Pfam" id="PF00126">
    <property type="entry name" value="HTH_1"/>
    <property type="match status" value="1"/>
</dbReference>
<dbReference type="SUPFAM" id="SSF46785">
    <property type="entry name" value="Winged helix' DNA-binding domain"/>
    <property type="match status" value="1"/>
</dbReference>
<dbReference type="InterPro" id="IPR036388">
    <property type="entry name" value="WH-like_DNA-bd_sf"/>
</dbReference>
<dbReference type="CDD" id="cd08438">
    <property type="entry name" value="PBP2_CidR"/>
    <property type="match status" value="1"/>
</dbReference>
<dbReference type="KEGG" id="mtun:MTUNDRAET4_1660"/>
<dbReference type="Proteomes" id="UP000294360">
    <property type="component" value="Chromosome"/>
</dbReference>
<feature type="domain" description="HTH lysR-type" evidence="5">
    <location>
        <begin position="1"/>
        <end position="58"/>
    </location>
</feature>
<evidence type="ECO:0000313" key="6">
    <source>
        <dbReference type="EMBL" id="VFU08553.1"/>
    </source>
</evidence>
<evidence type="ECO:0000256" key="3">
    <source>
        <dbReference type="ARBA" id="ARBA00023125"/>
    </source>
</evidence>
<protein>
    <submittedName>
        <fullName evidence="6">Transcriptional regulator, LysR family</fullName>
    </submittedName>
</protein>
<dbReference type="GO" id="GO:0005829">
    <property type="term" value="C:cytosol"/>
    <property type="evidence" value="ECO:0007669"/>
    <property type="project" value="TreeGrafter"/>
</dbReference>
<dbReference type="AlphaFoldDB" id="A0A4U8YX81"/>
<dbReference type="InterPro" id="IPR005119">
    <property type="entry name" value="LysR_subst-bd"/>
</dbReference>
<dbReference type="InterPro" id="IPR050950">
    <property type="entry name" value="HTH-type_LysR_regulators"/>
</dbReference>
<name>A0A4U8YX81_METTU</name>
<evidence type="ECO:0000313" key="7">
    <source>
        <dbReference type="Proteomes" id="UP000294360"/>
    </source>
</evidence>
<accession>A0A4U8YX81</accession>
<dbReference type="SUPFAM" id="SSF53850">
    <property type="entry name" value="Periplasmic binding protein-like II"/>
    <property type="match status" value="1"/>
</dbReference>
<dbReference type="EMBL" id="LR536450">
    <property type="protein sequence ID" value="VFU08553.1"/>
    <property type="molecule type" value="Genomic_DNA"/>
</dbReference>
<evidence type="ECO:0000259" key="5">
    <source>
        <dbReference type="PROSITE" id="PS50931"/>
    </source>
</evidence>